<dbReference type="EnsemblMetazoa" id="ASIC013629-RA">
    <property type="protein sequence ID" value="ASIC013629-PA"/>
    <property type="gene ID" value="ASIC013629"/>
</dbReference>
<name>A0A084W5Z2_ANOSI</name>
<dbReference type="VEuPathDB" id="VectorBase:ASIC013629"/>
<proteinExistence type="predicted"/>
<reference evidence="3" key="2">
    <citation type="submission" date="2020-05" db="UniProtKB">
        <authorList>
            <consortium name="EnsemblMetazoa"/>
        </authorList>
    </citation>
    <scope>IDENTIFICATION</scope>
</reference>
<dbReference type="VEuPathDB" id="VectorBase:ASIS015926"/>
<evidence type="ECO:0000313" key="3">
    <source>
        <dbReference type="EnsemblMetazoa" id="ASIC013629-PA"/>
    </source>
</evidence>
<dbReference type="Proteomes" id="UP000030765">
    <property type="component" value="Unassembled WGS sequence"/>
</dbReference>
<evidence type="ECO:0000313" key="4">
    <source>
        <dbReference type="Proteomes" id="UP000030765"/>
    </source>
</evidence>
<evidence type="ECO:0000313" key="2">
    <source>
        <dbReference type="EMBL" id="KFB45636.1"/>
    </source>
</evidence>
<gene>
    <name evidence="2" type="ORF">ZHAS_00013629</name>
</gene>
<feature type="region of interest" description="Disordered" evidence="1">
    <location>
        <begin position="67"/>
        <end position="118"/>
    </location>
</feature>
<feature type="compositionally biased region" description="Polar residues" evidence="1">
    <location>
        <begin position="97"/>
        <end position="109"/>
    </location>
</feature>
<accession>A0A084W5Z2</accession>
<protein>
    <submittedName>
        <fullName evidence="2 3">Protein FAM163A-like protein</fullName>
    </submittedName>
</protein>
<dbReference type="EMBL" id="KE525305">
    <property type="protein sequence ID" value="KFB45636.1"/>
    <property type="molecule type" value="Genomic_DNA"/>
</dbReference>
<reference evidence="2 4" key="1">
    <citation type="journal article" date="2014" name="BMC Genomics">
        <title>Genome sequence of Anopheles sinensis provides insight into genetics basis of mosquito competence for malaria parasites.</title>
        <authorList>
            <person name="Zhou D."/>
            <person name="Zhang D."/>
            <person name="Ding G."/>
            <person name="Shi L."/>
            <person name="Hou Q."/>
            <person name="Ye Y."/>
            <person name="Xu Y."/>
            <person name="Zhou H."/>
            <person name="Xiong C."/>
            <person name="Li S."/>
            <person name="Yu J."/>
            <person name="Hong S."/>
            <person name="Yu X."/>
            <person name="Zou P."/>
            <person name="Chen C."/>
            <person name="Chang X."/>
            <person name="Wang W."/>
            <person name="Lv Y."/>
            <person name="Sun Y."/>
            <person name="Ma L."/>
            <person name="Shen B."/>
            <person name="Zhu C."/>
        </authorList>
    </citation>
    <scope>NUCLEOTIDE SEQUENCE [LARGE SCALE GENOMIC DNA]</scope>
</reference>
<dbReference type="AlphaFoldDB" id="A0A084W5Z2"/>
<evidence type="ECO:0000256" key="1">
    <source>
        <dbReference type="SAM" id="MobiDB-lite"/>
    </source>
</evidence>
<sequence length="118" mass="13390">MLKERRVNNSFPTSLSLAALIIRTAIRYSQSMIVVVSDVVTMSDFRNNHLPRNQMYSIAAGLNQEEAARKEKERDGFHEMPENPSEGRLLANRRLESSTTRYVATSTAPDSIDGEREF</sequence>
<dbReference type="EMBL" id="ATLV01020706">
    <property type="status" value="NOT_ANNOTATED_CDS"/>
    <property type="molecule type" value="Genomic_DNA"/>
</dbReference>
<keyword evidence="4" id="KW-1185">Reference proteome</keyword>
<organism evidence="2">
    <name type="scientific">Anopheles sinensis</name>
    <name type="common">Mosquito</name>
    <dbReference type="NCBI Taxonomy" id="74873"/>
    <lineage>
        <taxon>Eukaryota</taxon>
        <taxon>Metazoa</taxon>
        <taxon>Ecdysozoa</taxon>
        <taxon>Arthropoda</taxon>
        <taxon>Hexapoda</taxon>
        <taxon>Insecta</taxon>
        <taxon>Pterygota</taxon>
        <taxon>Neoptera</taxon>
        <taxon>Endopterygota</taxon>
        <taxon>Diptera</taxon>
        <taxon>Nematocera</taxon>
        <taxon>Culicoidea</taxon>
        <taxon>Culicidae</taxon>
        <taxon>Anophelinae</taxon>
        <taxon>Anopheles</taxon>
    </lineage>
</organism>
<feature type="compositionally biased region" description="Basic and acidic residues" evidence="1">
    <location>
        <begin position="67"/>
        <end position="81"/>
    </location>
</feature>